<organism evidence="1 2">
    <name type="scientific">Microvirga arabica</name>
    <dbReference type="NCBI Taxonomy" id="1128671"/>
    <lineage>
        <taxon>Bacteria</taxon>
        <taxon>Pseudomonadati</taxon>
        <taxon>Pseudomonadota</taxon>
        <taxon>Alphaproteobacteria</taxon>
        <taxon>Hyphomicrobiales</taxon>
        <taxon>Methylobacteriaceae</taxon>
        <taxon>Microvirga</taxon>
    </lineage>
</organism>
<keyword evidence="1" id="KW-0489">Methyltransferase</keyword>
<dbReference type="Gene3D" id="3.40.50.150">
    <property type="entry name" value="Vaccinia Virus protein VP39"/>
    <property type="match status" value="1"/>
</dbReference>
<accession>A0ABV6YB80</accession>
<keyword evidence="1" id="KW-0808">Transferase</keyword>
<dbReference type="GO" id="GO:0008168">
    <property type="term" value="F:methyltransferase activity"/>
    <property type="evidence" value="ECO:0007669"/>
    <property type="project" value="UniProtKB-KW"/>
</dbReference>
<dbReference type="RefSeq" id="WP_377030441.1">
    <property type="nucleotide sequence ID" value="NZ_JBHOMY010000056.1"/>
</dbReference>
<dbReference type="InterPro" id="IPR029063">
    <property type="entry name" value="SAM-dependent_MTases_sf"/>
</dbReference>
<dbReference type="Pfam" id="PF02353">
    <property type="entry name" value="CMAS"/>
    <property type="match status" value="1"/>
</dbReference>
<reference evidence="1 2" key="1">
    <citation type="submission" date="2024-09" db="EMBL/GenBank/DDBJ databases">
        <title>Nodulacao em especies de Leguminosae Basais da Amazonia e Caracterizacao dos Rizobios e Bacterias Associadas aos Nodulos.</title>
        <authorList>
            <person name="Jambeiro I.C.A."/>
            <person name="Lopes I.S."/>
            <person name="Aguiar E.R.G.R."/>
            <person name="Santos A.F.J."/>
            <person name="Dos Santos J.M.F."/>
            <person name="Gross E."/>
        </authorList>
    </citation>
    <scope>NUCLEOTIDE SEQUENCE [LARGE SCALE GENOMIC DNA]</scope>
    <source>
        <strain evidence="1 2">BRUESC1165</strain>
    </source>
</reference>
<dbReference type="GO" id="GO:0032259">
    <property type="term" value="P:methylation"/>
    <property type="evidence" value="ECO:0007669"/>
    <property type="project" value="UniProtKB-KW"/>
</dbReference>
<keyword evidence="2" id="KW-1185">Reference proteome</keyword>
<name>A0ABV6YB80_9HYPH</name>
<gene>
    <name evidence="1" type="ORF">ACETIH_17835</name>
</gene>
<comment type="caution">
    <text evidence="1">The sequence shown here is derived from an EMBL/GenBank/DDBJ whole genome shotgun (WGS) entry which is preliminary data.</text>
</comment>
<dbReference type="PANTHER" id="PTHR44068:SF11">
    <property type="entry name" value="GERANYL DIPHOSPHATE 2-C-METHYLTRANSFERASE"/>
    <property type="match status" value="1"/>
</dbReference>
<dbReference type="EMBL" id="JBHOMY010000056">
    <property type="protein sequence ID" value="MFC1458526.1"/>
    <property type="molecule type" value="Genomic_DNA"/>
</dbReference>
<dbReference type="PANTHER" id="PTHR44068">
    <property type="entry name" value="ZGC:194242"/>
    <property type="match status" value="1"/>
</dbReference>
<protein>
    <submittedName>
        <fullName evidence="1">SAM-dependent methyltransferase</fullName>
        <ecNumber evidence="1">2.1.1.-</ecNumber>
    </submittedName>
</protein>
<dbReference type="CDD" id="cd02440">
    <property type="entry name" value="AdoMet_MTases"/>
    <property type="match status" value="1"/>
</dbReference>
<dbReference type="EC" id="2.1.1.-" evidence="1"/>
<evidence type="ECO:0000313" key="2">
    <source>
        <dbReference type="Proteomes" id="UP001593940"/>
    </source>
</evidence>
<dbReference type="Proteomes" id="UP001593940">
    <property type="component" value="Unassembled WGS sequence"/>
</dbReference>
<evidence type="ECO:0000313" key="1">
    <source>
        <dbReference type="EMBL" id="MFC1458526.1"/>
    </source>
</evidence>
<dbReference type="SUPFAM" id="SSF53335">
    <property type="entry name" value="S-adenosyl-L-methionine-dependent methyltransferases"/>
    <property type="match status" value="1"/>
</dbReference>
<proteinExistence type="predicted"/>
<dbReference type="InterPro" id="IPR050447">
    <property type="entry name" value="Erg6_SMT_methyltransf"/>
</dbReference>
<sequence length="282" mass="31988">MIVPRKVQTSAAVAEHYDELDPFYREIWGEHLHHGLWKSGRETLSEAVEALLAHLAGALELHPGHHICDVGCGYGATAEWLARRYGVRVTGVTLSSVQLRKAQTRSAATPLLHFSLQDWLGNTFESESFDCVIAIESSEHMPDKQRFFDEISRTLRPGGRFAVCAWLARDGARSWEERYLLEPICREGRLAGMGSESEYCAWASKAGLVVDGFEDLSARVRRTWALCTGRVARKLLTHRQYRRYLLDARARNRIFALSVPRIWIAYLTGSMRYGLMTAHKPK</sequence>